<dbReference type="NCBIfam" id="NF003454">
    <property type="entry name" value="PRK05035.1"/>
    <property type="match status" value="1"/>
</dbReference>
<comment type="similarity">
    <text evidence="8">Belongs to the 4Fe4S bacterial-type ferredoxin family. RnfC subfamily.</text>
</comment>
<dbReference type="PANTHER" id="PTHR43034:SF2">
    <property type="entry name" value="ION-TRANSLOCATING OXIDOREDUCTASE COMPLEX SUBUNIT C"/>
    <property type="match status" value="1"/>
</dbReference>
<organism evidence="11 12">
    <name type="scientific">Vibrio campbellii</name>
    <dbReference type="NCBI Taxonomy" id="680"/>
    <lineage>
        <taxon>Bacteria</taxon>
        <taxon>Pseudomonadati</taxon>
        <taxon>Pseudomonadota</taxon>
        <taxon>Gammaproteobacteria</taxon>
        <taxon>Vibrionales</taxon>
        <taxon>Vibrionaceae</taxon>
        <taxon>Vibrio</taxon>
    </lineage>
</organism>
<evidence type="ECO:0000256" key="4">
    <source>
        <dbReference type="ARBA" id="ARBA00022737"/>
    </source>
</evidence>
<dbReference type="Pfam" id="PF01512">
    <property type="entry name" value="Complex1_51K"/>
    <property type="match status" value="1"/>
</dbReference>
<dbReference type="Gene3D" id="3.40.50.11540">
    <property type="entry name" value="NADH-ubiquinone oxidoreductase 51kDa subunit"/>
    <property type="match status" value="1"/>
</dbReference>
<sequence>MLSLIEQIRTGSLWDFPGGVHPAENKKQSNKTELVHAAIPSEIVLPLKQHIGKAGNLLIAVGDTVLKGQQLTASDSGFTVPVHAPTSGQITAIEPRTVAHPSGLSELCAVITPDGNDTWCEKTPVADYTQESADALIDVIRLAGISGMGGAGFPTAKKIQSGIARTEILIVNAAECEPYITADDKLMQEHADELIQGIEIVEHILKPKLTIIGIEDNKPAAIKALEQAAMNKDIVIRVIPTKYPSGGEKQLIKILTNKEVPSGAIPADIGILVQNVGSLHSIKRAVIDGEPVVNRIVTLTGKTFKQPRNVWTLLGTPVQALLDEFGYKADKKLQRLIMGGPMMGFTLPHAQVPITKTANCILAPKRREIASDQYEMECIRCSQCAEACPASLLPQQLQWYAKSQEYEKLEELNLKDCIECGACAFVCPSEIPLVQYYRQAKAEIRTRAQEAAAAERAKLRFEEKKARMEREKAERENRFKKAADDRRKDMKASGGDDAIAAAIARVKAQKDNAEAKAEPAVKPAVAAAIAKAKAKQAAAAQSGAAEPDNSEMAKLREERKRLARERKAAKEQDDTSADNADDKKSAVAAAIARAKAKKAQQEDASTPTEAGDKKAAIAAAIARAKAKKAQQEDSTESVETEAPVKQAEDPKKAAVAAAIARAKARKAQQEDSTESAEAETPAEQAEDPKKAAVAAAIARAKARKAQQEGSTESEETEAPAKQAEDPKKAAVAAAIARAKARKAQQEAETESVEAEATSEEPEVDPKKAAVAAAIARAKARKAQQEAQTESVEAEAPSEEPEVDPKKAAVAAAIARAKARKAQQEGSTESTEAETPAEQAEDPKKAAVAAAIARAKARKAQQEAQTESVEAEAPSEEPEVDPKKAAVAAAVARAKARKAQQEANKNNTEENE</sequence>
<feature type="compositionally biased region" description="Acidic residues" evidence="9">
    <location>
        <begin position="791"/>
        <end position="801"/>
    </location>
</feature>
<evidence type="ECO:0000256" key="5">
    <source>
        <dbReference type="ARBA" id="ARBA00022982"/>
    </source>
</evidence>
<evidence type="ECO:0000256" key="3">
    <source>
        <dbReference type="ARBA" id="ARBA00022723"/>
    </source>
</evidence>
<evidence type="ECO:0000256" key="2">
    <source>
        <dbReference type="ARBA" id="ARBA00022485"/>
    </source>
</evidence>
<keyword evidence="8" id="KW-1003">Cell membrane</keyword>
<keyword evidence="3 8" id="KW-0479">Metal-binding</keyword>
<dbReference type="Pfam" id="PF13375">
    <property type="entry name" value="RnfC_N"/>
    <property type="match status" value="1"/>
</dbReference>
<dbReference type="Proteomes" id="UP001059912">
    <property type="component" value="Chromosome 1"/>
</dbReference>
<dbReference type="InterPro" id="IPR017900">
    <property type="entry name" value="4Fe4S_Fe_S_CS"/>
</dbReference>
<evidence type="ECO:0000256" key="8">
    <source>
        <dbReference type="HAMAP-Rule" id="MF_00461"/>
    </source>
</evidence>
<dbReference type="InterPro" id="IPR019554">
    <property type="entry name" value="Soluble_ligand-bd"/>
</dbReference>
<name>A0ABY5I7J1_9VIBR</name>
<feature type="binding site" evidence="8">
    <location>
        <position position="420"/>
    </location>
    <ligand>
        <name>[4Fe-4S] cluster</name>
        <dbReference type="ChEBI" id="CHEBI:49883"/>
        <label>2</label>
    </ligand>
</feature>
<protein>
    <recommendedName>
        <fullName evidence="8">Ion-translocating oxidoreductase complex subunit C</fullName>
        <ecNumber evidence="8">7.-.-.-</ecNumber>
    </recommendedName>
    <alternativeName>
        <fullName evidence="8">Rnf electron transport complex subunit C</fullName>
    </alternativeName>
</protein>
<feature type="region of interest" description="Disordered" evidence="9">
    <location>
        <begin position="467"/>
        <end position="494"/>
    </location>
</feature>
<keyword evidence="6 8" id="KW-0408">Iron</keyword>
<feature type="compositionally biased region" description="Basic and acidic residues" evidence="9">
    <location>
        <begin position="467"/>
        <end position="491"/>
    </location>
</feature>
<reference evidence="11" key="1">
    <citation type="submission" date="2020-03" db="EMBL/GenBank/DDBJ databases">
        <title>Five strains of Vibrio campbellii isolated from Mariana Trench.</title>
        <authorList>
            <person name="Liang J."/>
            <person name="Zhang X.-H."/>
        </authorList>
    </citation>
    <scope>NUCLEOTIDE SEQUENCE</scope>
    <source>
        <strain evidence="11">LJC013</strain>
    </source>
</reference>
<dbReference type="InterPro" id="IPR017896">
    <property type="entry name" value="4Fe4S_Fe-S-bd"/>
</dbReference>
<feature type="binding site" evidence="8">
    <location>
        <position position="427"/>
    </location>
    <ligand>
        <name>[4Fe-4S] cluster</name>
        <dbReference type="ChEBI" id="CHEBI:49883"/>
        <label>1</label>
    </ligand>
</feature>
<feature type="domain" description="4Fe-4S ferredoxin-type" evidence="10">
    <location>
        <begin position="367"/>
        <end position="398"/>
    </location>
</feature>
<feature type="binding site" evidence="8">
    <location>
        <position position="388"/>
    </location>
    <ligand>
        <name>[4Fe-4S] cluster</name>
        <dbReference type="ChEBI" id="CHEBI:49883"/>
        <label>2</label>
    </ligand>
</feature>
<keyword evidence="1 8" id="KW-0813">Transport</keyword>
<feature type="compositionally biased region" description="Basic and acidic residues" evidence="9">
    <location>
        <begin position="551"/>
        <end position="573"/>
    </location>
</feature>
<dbReference type="PROSITE" id="PS00198">
    <property type="entry name" value="4FE4S_FER_1"/>
    <property type="match status" value="1"/>
</dbReference>
<dbReference type="InterPro" id="IPR010208">
    <property type="entry name" value="Ion_transpt_RnfC/RsxC"/>
</dbReference>
<evidence type="ECO:0000313" key="12">
    <source>
        <dbReference type="Proteomes" id="UP001059912"/>
    </source>
</evidence>
<feature type="binding site" evidence="8">
    <location>
        <position position="381"/>
    </location>
    <ligand>
        <name>[4Fe-4S] cluster</name>
        <dbReference type="ChEBI" id="CHEBI:49883"/>
        <label>1</label>
    </ligand>
</feature>
<comment type="function">
    <text evidence="8">Part of a membrane-bound complex that couples electron transfer with translocation of ions across the membrane.</text>
</comment>
<keyword evidence="5 8" id="KW-0249">Electron transport</keyword>
<keyword evidence="2 8" id="KW-0004">4Fe-4S</keyword>
<comment type="subcellular location">
    <subcellularLocation>
        <location evidence="8">Cell inner membrane</location>
        <topology evidence="8">Peripheral membrane protein</topology>
    </subcellularLocation>
</comment>
<gene>
    <name evidence="11" type="primary">rsxC</name>
    <name evidence="8" type="synonym">rnfC</name>
    <name evidence="11" type="ORF">HB762_02025</name>
</gene>
<comment type="cofactor">
    <cofactor evidence="8">
        <name>[4Fe-4S] cluster</name>
        <dbReference type="ChEBI" id="CHEBI:49883"/>
    </cofactor>
    <text evidence="8">Binds 2 [4Fe-4S] clusters per subunit.</text>
</comment>
<proteinExistence type="inferred from homology"/>
<evidence type="ECO:0000256" key="7">
    <source>
        <dbReference type="ARBA" id="ARBA00023014"/>
    </source>
</evidence>
<evidence type="ECO:0000256" key="1">
    <source>
        <dbReference type="ARBA" id="ARBA00022448"/>
    </source>
</evidence>
<feature type="binding site" evidence="8">
    <location>
        <position position="378"/>
    </location>
    <ligand>
        <name>[4Fe-4S] cluster</name>
        <dbReference type="ChEBI" id="CHEBI:49883"/>
        <label>1</label>
    </ligand>
</feature>
<keyword evidence="4 8" id="KW-0677">Repeat</keyword>
<dbReference type="SUPFAM" id="SSF142019">
    <property type="entry name" value="Nqo1 FMN-binding domain-like"/>
    <property type="match status" value="1"/>
</dbReference>
<dbReference type="Pfam" id="PF10531">
    <property type="entry name" value="SLBB"/>
    <property type="match status" value="1"/>
</dbReference>
<feature type="compositionally biased region" description="Acidic residues" evidence="9">
    <location>
        <begin position="868"/>
        <end position="878"/>
    </location>
</feature>
<keyword evidence="7 8" id="KW-0411">Iron-sulfur</keyword>
<dbReference type="EMBL" id="CP050470">
    <property type="protein sequence ID" value="UTZ30288.1"/>
    <property type="molecule type" value="Genomic_DNA"/>
</dbReference>
<dbReference type="HAMAP" id="MF_00461">
    <property type="entry name" value="RsxC_RnfC"/>
    <property type="match status" value="1"/>
</dbReference>
<feature type="binding site" evidence="8">
    <location>
        <position position="384"/>
    </location>
    <ligand>
        <name>[4Fe-4S] cluster</name>
        <dbReference type="ChEBI" id="CHEBI:49883"/>
        <label>1</label>
    </ligand>
</feature>
<keyword evidence="8" id="KW-0997">Cell inner membrane</keyword>
<dbReference type="InterPro" id="IPR026902">
    <property type="entry name" value="RnfC_N"/>
</dbReference>
<dbReference type="InterPro" id="IPR037225">
    <property type="entry name" value="Nuo51_FMN-bd_sf"/>
</dbReference>
<evidence type="ECO:0000259" key="10">
    <source>
        <dbReference type="PROSITE" id="PS51379"/>
    </source>
</evidence>
<feature type="compositionally biased region" description="Low complexity" evidence="9">
    <location>
        <begin position="823"/>
        <end position="837"/>
    </location>
</feature>
<dbReference type="NCBIfam" id="TIGR01945">
    <property type="entry name" value="rnfC"/>
    <property type="match status" value="1"/>
</dbReference>
<comment type="subunit">
    <text evidence="8">The complex is composed of six subunits: RnfA, RnfB, RnfC, RnfD, RnfE and RnfG.</text>
</comment>
<feature type="binding site" evidence="8">
    <location>
        <position position="417"/>
    </location>
    <ligand>
        <name>[4Fe-4S] cluster</name>
        <dbReference type="ChEBI" id="CHEBI:49883"/>
        <label>2</label>
    </ligand>
</feature>
<dbReference type="InterPro" id="IPR011538">
    <property type="entry name" value="Nuo51_FMN-bd"/>
</dbReference>
<dbReference type="PANTHER" id="PTHR43034">
    <property type="entry name" value="ION-TRANSLOCATING OXIDOREDUCTASE COMPLEX SUBUNIT C"/>
    <property type="match status" value="1"/>
</dbReference>
<keyword evidence="8" id="KW-0472">Membrane</keyword>
<dbReference type="SUPFAM" id="SSF46548">
    <property type="entry name" value="alpha-helical ferredoxin"/>
    <property type="match status" value="1"/>
</dbReference>
<keyword evidence="12" id="KW-1185">Reference proteome</keyword>
<dbReference type="EC" id="7.-.-.-" evidence="8"/>
<keyword evidence="8" id="KW-1278">Translocase</keyword>
<dbReference type="PROSITE" id="PS51379">
    <property type="entry name" value="4FE4S_FER_2"/>
    <property type="match status" value="2"/>
</dbReference>
<feature type="region of interest" description="Disordered" evidence="9">
    <location>
        <begin position="540"/>
        <end position="911"/>
    </location>
</feature>
<feature type="binding site" evidence="8">
    <location>
        <position position="423"/>
    </location>
    <ligand>
        <name>[4Fe-4S] cluster</name>
        <dbReference type="ChEBI" id="CHEBI:49883"/>
        <label>2</label>
    </ligand>
</feature>
<dbReference type="RefSeq" id="WP_255899720.1">
    <property type="nucleotide sequence ID" value="NZ_CP050463.1"/>
</dbReference>
<evidence type="ECO:0000256" key="9">
    <source>
        <dbReference type="SAM" id="MobiDB-lite"/>
    </source>
</evidence>
<accession>A0ABY5I7J1</accession>
<feature type="domain" description="4Fe-4S ferredoxin-type" evidence="10">
    <location>
        <begin position="408"/>
        <end position="437"/>
    </location>
</feature>
<dbReference type="Gene3D" id="3.30.70.20">
    <property type="match status" value="1"/>
</dbReference>
<feature type="compositionally biased region" description="Acidic residues" evidence="9">
    <location>
        <begin position="747"/>
        <end position="762"/>
    </location>
</feature>
<dbReference type="Pfam" id="PF12838">
    <property type="entry name" value="Fer4_7"/>
    <property type="match status" value="1"/>
</dbReference>
<evidence type="ECO:0000256" key="6">
    <source>
        <dbReference type="ARBA" id="ARBA00023004"/>
    </source>
</evidence>
<evidence type="ECO:0000313" key="11">
    <source>
        <dbReference type="EMBL" id="UTZ30288.1"/>
    </source>
</evidence>